<keyword evidence="3" id="KW-0547">Nucleotide-binding</keyword>
<dbReference type="PANTHER" id="PTHR43671">
    <property type="entry name" value="SERINE/THREONINE-PROTEIN KINASE NEK"/>
    <property type="match status" value="1"/>
</dbReference>
<evidence type="ECO:0000313" key="8">
    <source>
        <dbReference type="Proteomes" id="UP001595075"/>
    </source>
</evidence>
<comment type="caution">
    <text evidence="7">The sequence shown here is derived from an EMBL/GenBank/DDBJ whole genome shotgun (WGS) entry which is preliminary data.</text>
</comment>
<dbReference type="InterPro" id="IPR000719">
    <property type="entry name" value="Prot_kinase_dom"/>
</dbReference>
<evidence type="ECO:0000256" key="5">
    <source>
        <dbReference type="ARBA" id="ARBA00022840"/>
    </source>
</evidence>
<dbReference type="PROSITE" id="PS00108">
    <property type="entry name" value="PROTEIN_KINASE_ST"/>
    <property type="match status" value="1"/>
</dbReference>
<dbReference type="Gene3D" id="1.10.510.10">
    <property type="entry name" value="Transferase(Phosphotransferase) domain 1"/>
    <property type="match status" value="1"/>
</dbReference>
<evidence type="ECO:0000256" key="3">
    <source>
        <dbReference type="ARBA" id="ARBA00022741"/>
    </source>
</evidence>
<organism evidence="7 8">
    <name type="scientific">Oculimacula yallundae</name>
    <dbReference type="NCBI Taxonomy" id="86028"/>
    <lineage>
        <taxon>Eukaryota</taxon>
        <taxon>Fungi</taxon>
        <taxon>Dikarya</taxon>
        <taxon>Ascomycota</taxon>
        <taxon>Pezizomycotina</taxon>
        <taxon>Leotiomycetes</taxon>
        <taxon>Helotiales</taxon>
        <taxon>Ploettnerulaceae</taxon>
        <taxon>Oculimacula</taxon>
    </lineage>
</organism>
<evidence type="ECO:0000256" key="4">
    <source>
        <dbReference type="ARBA" id="ARBA00022777"/>
    </source>
</evidence>
<dbReference type="SUPFAM" id="SSF56112">
    <property type="entry name" value="Protein kinase-like (PK-like)"/>
    <property type="match status" value="1"/>
</dbReference>
<evidence type="ECO:0000313" key="7">
    <source>
        <dbReference type="EMBL" id="KAL2066797.1"/>
    </source>
</evidence>
<dbReference type="PROSITE" id="PS50011">
    <property type="entry name" value="PROTEIN_KINASE_DOM"/>
    <property type="match status" value="1"/>
</dbReference>
<accession>A0ABR4CB96</accession>
<dbReference type="PANTHER" id="PTHR43671:SF13">
    <property type="entry name" value="SERINE_THREONINE-PROTEIN KINASE NEK2"/>
    <property type="match status" value="1"/>
</dbReference>
<feature type="domain" description="Protein kinase" evidence="6">
    <location>
        <begin position="1"/>
        <end position="301"/>
    </location>
</feature>
<keyword evidence="2" id="KW-0808">Transferase</keyword>
<keyword evidence="8" id="KW-1185">Reference proteome</keyword>
<sequence length="301" mass="34183">MPPPKNDTVYISLESRDVHGTFHCGVFVTTSAPGGHYYRPTLILGNSTKAVEALGDEATIMDLFTNVKTKHIVKLYRDITVEPADGQIDLTTKPRKGDYIARIFMESCRGGDMAEYRKNPIPEELLWHMFKCLVSGLVAMEYGNELVKGKSWGLQILHNDIKPSNILISNNDNEHLKTPVFKFADFCVSRILPEKQSIQWIQQQFFAKHYPAPEFDQTKLKYDGIPLAVFSPTFTEQPVYDPLLQLDSHTSIRAVAKVLYNLITRTRSFGPTTAEFDFELPGPPSRIIRIKAQRLLRLNIV</sequence>
<reference evidence="7 8" key="1">
    <citation type="journal article" date="2024" name="Commun. Biol.">
        <title>Comparative genomic analysis of thermophilic fungi reveals convergent evolutionary adaptations and gene losses.</title>
        <authorList>
            <person name="Steindorff A.S."/>
            <person name="Aguilar-Pontes M.V."/>
            <person name="Robinson A.J."/>
            <person name="Andreopoulos B."/>
            <person name="LaButti K."/>
            <person name="Kuo A."/>
            <person name="Mondo S."/>
            <person name="Riley R."/>
            <person name="Otillar R."/>
            <person name="Haridas S."/>
            <person name="Lipzen A."/>
            <person name="Grimwood J."/>
            <person name="Schmutz J."/>
            <person name="Clum A."/>
            <person name="Reid I.D."/>
            <person name="Moisan M.C."/>
            <person name="Butler G."/>
            <person name="Nguyen T.T.M."/>
            <person name="Dewar K."/>
            <person name="Conant G."/>
            <person name="Drula E."/>
            <person name="Henrissat B."/>
            <person name="Hansel C."/>
            <person name="Singer S."/>
            <person name="Hutchinson M.I."/>
            <person name="de Vries R.P."/>
            <person name="Natvig D.O."/>
            <person name="Powell A.J."/>
            <person name="Tsang A."/>
            <person name="Grigoriev I.V."/>
        </authorList>
    </citation>
    <scope>NUCLEOTIDE SEQUENCE [LARGE SCALE GENOMIC DNA]</scope>
    <source>
        <strain evidence="7 8">CBS 494.80</strain>
    </source>
</reference>
<dbReference type="Pfam" id="PF00069">
    <property type="entry name" value="Pkinase"/>
    <property type="match status" value="1"/>
</dbReference>
<proteinExistence type="predicted"/>
<dbReference type="InterPro" id="IPR011009">
    <property type="entry name" value="Kinase-like_dom_sf"/>
</dbReference>
<dbReference type="InterPro" id="IPR050660">
    <property type="entry name" value="NEK_Ser/Thr_kinase"/>
</dbReference>
<gene>
    <name evidence="7" type="ORF">VTL71DRAFT_1221</name>
</gene>
<evidence type="ECO:0000259" key="6">
    <source>
        <dbReference type="PROSITE" id="PS50011"/>
    </source>
</evidence>
<dbReference type="EMBL" id="JAZHXI010000010">
    <property type="protein sequence ID" value="KAL2066797.1"/>
    <property type="molecule type" value="Genomic_DNA"/>
</dbReference>
<evidence type="ECO:0000256" key="2">
    <source>
        <dbReference type="ARBA" id="ARBA00022679"/>
    </source>
</evidence>
<evidence type="ECO:0000256" key="1">
    <source>
        <dbReference type="ARBA" id="ARBA00012513"/>
    </source>
</evidence>
<dbReference type="InterPro" id="IPR008271">
    <property type="entry name" value="Ser/Thr_kinase_AS"/>
</dbReference>
<protein>
    <recommendedName>
        <fullName evidence="1">non-specific serine/threonine protein kinase</fullName>
        <ecNumber evidence="1">2.7.11.1</ecNumber>
    </recommendedName>
</protein>
<name>A0ABR4CB96_9HELO</name>
<dbReference type="EC" id="2.7.11.1" evidence="1"/>
<keyword evidence="5" id="KW-0067">ATP-binding</keyword>
<keyword evidence="4" id="KW-0418">Kinase</keyword>
<dbReference type="Proteomes" id="UP001595075">
    <property type="component" value="Unassembled WGS sequence"/>
</dbReference>